<dbReference type="GO" id="GO:0003723">
    <property type="term" value="F:RNA binding"/>
    <property type="evidence" value="ECO:0007669"/>
    <property type="project" value="UniProtKB-UniRule"/>
</dbReference>
<dbReference type="GO" id="GO:0006402">
    <property type="term" value="P:mRNA catabolic process"/>
    <property type="evidence" value="ECO:0007669"/>
    <property type="project" value="TreeGrafter"/>
</dbReference>
<evidence type="ECO:0000256" key="5">
    <source>
        <dbReference type="SAM" id="MobiDB-lite"/>
    </source>
</evidence>
<dbReference type="PANTHER" id="PTHR23355">
    <property type="entry name" value="RIBONUCLEASE"/>
    <property type="match status" value="1"/>
</dbReference>
<dbReference type="HAMAP" id="MF_01895">
    <property type="entry name" value="RNase_R"/>
    <property type="match status" value="1"/>
</dbReference>
<comment type="subcellular location">
    <subcellularLocation>
        <location evidence="4">Cytoplasm</location>
    </subcellularLocation>
</comment>
<dbReference type="InterPro" id="IPR001900">
    <property type="entry name" value="RNase_II/R"/>
</dbReference>
<dbReference type="PANTHER" id="PTHR23355:SF9">
    <property type="entry name" value="DIS3-LIKE EXONUCLEASE 2"/>
    <property type="match status" value="1"/>
</dbReference>
<keyword evidence="3 4" id="KW-0269">Exonuclease</keyword>
<keyword evidence="4" id="KW-0694">RNA-binding</keyword>
<feature type="compositionally biased region" description="Basic residues" evidence="5">
    <location>
        <begin position="1"/>
        <end position="17"/>
    </location>
</feature>
<evidence type="ECO:0000256" key="4">
    <source>
        <dbReference type="HAMAP-Rule" id="MF_01895"/>
    </source>
</evidence>
<dbReference type="GO" id="GO:0008859">
    <property type="term" value="F:exoribonuclease II activity"/>
    <property type="evidence" value="ECO:0007669"/>
    <property type="project" value="UniProtKB-UniRule"/>
</dbReference>
<evidence type="ECO:0000256" key="2">
    <source>
        <dbReference type="ARBA" id="ARBA00022801"/>
    </source>
</evidence>
<evidence type="ECO:0000256" key="1">
    <source>
        <dbReference type="ARBA" id="ARBA00022722"/>
    </source>
</evidence>
<dbReference type="InterPro" id="IPR003029">
    <property type="entry name" value="S1_domain"/>
</dbReference>
<dbReference type="SUPFAM" id="SSF50249">
    <property type="entry name" value="Nucleic acid-binding proteins"/>
    <property type="match status" value="2"/>
</dbReference>
<dbReference type="InterPro" id="IPR011805">
    <property type="entry name" value="RNase_R"/>
</dbReference>
<keyword evidence="2 4" id="KW-0378">Hydrolase</keyword>
<comment type="function">
    <text evidence="4">3'-5' exoribonuclease that releases 5'-nucleoside monophosphates and is involved in maturation of structured RNAs.</text>
</comment>
<dbReference type="SMART" id="SM00316">
    <property type="entry name" value="S1"/>
    <property type="match status" value="1"/>
</dbReference>
<dbReference type="GO" id="GO:0005829">
    <property type="term" value="C:cytosol"/>
    <property type="evidence" value="ECO:0007669"/>
    <property type="project" value="TreeGrafter"/>
</dbReference>
<feature type="domain" description="S1 motif" evidence="6">
    <location>
        <begin position="629"/>
        <end position="710"/>
    </location>
</feature>
<comment type="similarity">
    <text evidence="4">Belongs to the RNR ribonuclease family. RNase R subfamily.</text>
</comment>
<feature type="region of interest" description="Disordered" evidence="5">
    <location>
        <begin position="1"/>
        <end position="29"/>
    </location>
</feature>
<dbReference type="SMART" id="SM00955">
    <property type="entry name" value="RNB"/>
    <property type="match status" value="1"/>
</dbReference>
<dbReference type="Pfam" id="PF00575">
    <property type="entry name" value="S1"/>
    <property type="match status" value="1"/>
</dbReference>
<dbReference type="RefSeq" id="WP_055285669.1">
    <property type="nucleotide sequence ID" value="NZ_CYYP01000004.1"/>
</dbReference>
<dbReference type="AlphaFoldDB" id="A0A173ZC60"/>
<dbReference type="Proteomes" id="UP000095468">
    <property type="component" value="Unassembled WGS sequence"/>
</dbReference>
<evidence type="ECO:0000313" key="8">
    <source>
        <dbReference type="Proteomes" id="UP000095468"/>
    </source>
</evidence>
<dbReference type="InterPro" id="IPR040476">
    <property type="entry name" value="CSD2"/>
</dbReference>
<protein>
    <recommendedName>
        <fullName evidence="4">Ribonuclease R</fullName>
        <shortName evidence="4">RNase R</shortName>
        <ecNumber evidence="4">3.1.13.1</ecNumber>
    </recommendedName>
</protein>
<comment type="catalytic activity">
    <reaction evidence="4">
        <text>Exonucleolytic cleavage in the 3'- to 5'-direction to yield nucleoside 5'-phosphates.</text>
        <dbReference type="EC" id="3.1.13.1"/>
    </reaction>
</comment>
<organism evidence="7 8">
    <name type="scientific">Collinsella aerofaciens</name>
    <dbReference type="NCBI Taxonomy" id="74426"/>
    <lineage>
        <taxon>Bacteria</taxon>
        <taxon>Bacillati</taxon>
        <taxon>Actinomycetota</taxon>
        <taxon>Coriobacteriia</taxon>
        <taxon>Coriobacteriales</taxon>
        <taxon>Coriobacteriaceae</taxon>
        <taxon>Collinsella</taxon>
    </lineage>
</organism>
<proteinExistence type="inferred from homology"/>
<dbReference type="InterPro" id="IPR050180">
    <property type="entry name" value="RNR_Ribonuclease"/>
</dbReference>
<sequence length="711" mass="78440">MGRNNKHKRGARNKRGPVRSERRPSLTGRVQLHEHSAYVVTENGDYKVMGRGKREIMDGDTVAVSIKNSPHGERRAVIEGVVERAAISVVGTYQTAGPLGVIEPLDSRLKADFFILPEDTSADRLGVHPGDAVVARILTYPTRLESGTVTIERRIGGDDAPDLGVQYVMARYGYTDSYPEAALDEAEGLSLDVSAALKDPLRRDLRDRFVITIDPVDARDFDDAISLERTPEGGYKLGVHIADVSHYVAWDGHIDLEARHRTTSVYLADRVLPMLPERLSCDLCSLRPDEDRLAFTVDIELDAQGRVRHYDPYPSVIRSRVRMDYDGAEALLVRAGAVEYSVLEGAAEDVAAAETSREEALERGLACEEAARGYNVDLGDFLVAANELAELRRRIRRARGSVDFDTAEIRTLLDEDGVPVQIVARERSCATSLIEEAMLLANECVAEWLADRDIEACYRVHEDPSPDSLHGAAVALAQLGIIDDRRAAGIALGSPDELQAAVDAAAGTANAPLVNTLLLRSMQRALYKPRNEGHFALAAPCYCHFTSPIRRYPDLVVHRVLKLQLAYEQLGGKDALVRTPRLIGKGRESLPRILPQICRACSDAERAADAASHATQKIKIAQYYEDRLGERYAGTVSWVSSMGLFVRLDLTQVEGLVSIKSLGNEWFEFDEDALTLTGADTGTRYELGQRVIVEVSRVNTTRGHLDFKLIH</sequence>
<dbReference type="Pfam" id="PF00773">
    <property type="entry name" value="RNB"/>
    <property type="match status" value="1"/>
</dbReference>
<gene>
    <name evidence="4 7" type="primary">rnr</name>
    <name evidence="7" type="ORF">ERS852381_00594</name>
</gene>
<evidence type="ECO:0000259" key="6">
    <source>
        <dbReference type="PROSITE" id="PS50126"/>
    </source>
</evidence>
<evidence type="ECO:0000313" key="7">
    <source>
        <dbReference type="EMBL" id="CUN73403.1"/>
    </source>
</evidence>
<dbReference type="InterPro" id="IPR012340">
    <property type="entry name" value="NA-bd_OB-fold"/>
</dbReference>
<dbReference type="Gene3D" id="2.40.50.140">
    <property type="entry name" value="Nucleic acid-binding proteins"/>
    <property type="match status" value="1"/>
</dbReference>
<keyword evidence="1 4" id="KW-0540">Nuclease</keyword>
<name>A0A173ZC60_9ACTN</name>
<dbReference type="PROSITE" id="PS50126">
    <property type="entry name" value="S1"/>
    <property type="match status" value="1"/>
</dbReference>
<dbReference type="Pfam" id="PF17876">
    <property type="entry name" value="CSD2"/>
    <property type="match status" value="1"/>
</dbReference>
<dbReference type="EC" id="3.1.13.1" evidence="4"/>
<dbReference type="CDD" id="cd04471">
    <property type="entry name" value="S1_RNase_R"/>
    <property type="match status" value="1"/>
</dbReference>
<reference evidence="7 8" key="1">
    <citation type="submission" date="2015-09" db="EMBL/GenBank/DDBJ databases">
        <authorList>
            <consortium name="Pathogen Informatics"/>
        </authorList>
    </citation>
    <scope>NUCLEOTIDE SEQUENCE [LARGE SCALE GENOMIC DNA]</scope>
    <source>
        <strain evidence="7 8">2789STDY5608823</strain>
    </source>
</reference>
<dbReference type="EMBL" id="CYYP01000004">
    <property type="protein sequence ID" value="CUN73403.1"/>
    <property type="molecule type" value="Genomic_DNA"/>
</dbReference>
<accession>A0A173ZC60</accession>
<evidence type="ECO:0000256" key="3">
    <source>
        <dbReference type="ARBA" id="ARBA00022839"/>
    </source>
</evidence>
<keyword evidence="4" id="KW-0963">Cytoplasm</keyword>